<reference evidence="2" key="1">
    <citation type="journal article" date="2023" name="Front. Plant Sci.">
        <title>Chromosomal-level genome assembly of Melastoma candidum provides insights into trichome evolution.</title>
        <authorList>
            <person name="Zhong Y."/>
            <person name="Wu W."/>
            <person name="Sun C."/>
            <person name="Zou P."/>
            <person name="Liu Y."/>
            <person name="Dai S."/>
            <person name="Zhou R."/>
        </authorList>
    </citation>
    <scope>NUCLEOTIDE SEQUENCE [LARGE SCALE GENOMIC DNA]</scope>
</reference>
<accession>A0ACB9NWP9</accession>
<protein>
    <submittedName>
        <fullName evidence="1">Uncharacterized protein</fullName>
    </submittedName>
</protein>
<gene>
    <name evidence="1" type="ORF">MLD38_025876</name>
</gene>
<evidence type="ECO:0000313" key="1">
    <source>
        <dbReference type="EMBL" id="KAI4341114.1"/>
    </source>
</evidence>
<name>A0ACB9NWP9_9MYRT</name>
<evidence type="ECO:0000313" key="2">
    <source>
        <dbReference type="Proteomes" id="UP001057402"/>
    </source>
</evidence>
<comment type="caution">
    <text evidence="1">The sequence shown here is derived from an EMBL/GenBank/DDBJ whole genome shotgun (WGS) entry which is preliminary data.</text>
</comment>
<sequence>MKSISLLMLVVSVYSAHASFSPLLGVHPLDEKYYEGEVIECRDGLRSFARDRLNDDFCDCLDGTDEPGTAACPLGKFYCKNLGSMPKFIPSTHVKDHVCDCCDGSDEYGGGIRCPNTCIMGGNVEYKLESHDMHTQTSLKGRKEKEVGSKSEDFLLKVKGLKTAIMLQVVLIFLLLVLCLCRRHPKGKRRHARASAGHIVGS</sequence>
<proteinExistence type="predicted"/>
<dbReference type="Proteomes" id="UP001057402">
    <property type="component" value="Chromosome 7"/>
</dbReference>
<keyword evidence="2" id="KW-1185">Reference proteome</keyword>
<organism evidence="1 2">
    <name type="scientific">Melastoma candidum</name>
    <dbReference type="NCBI Taxonomy" id="119954"/>
    <lineage>
        <taxon>Eukaryota</taxon>
        <taxon>Viridiplantae</taxon>
        <taxon>Streptophyta</taxon>
        <taxon>Embryophyta</taxon>
        <taxon>Tracheophyta</taxon>
        <taxon>Spermatophyta</taxon>
        <taxon>Magnoliopsida</taxon>
        <taxon>eudicotyledons</taxon>
        <taxon>Gunneridae</taxon>
        <taxon>Pentapetalae</taxon>
        <taxon>rosids</taxon>
        <taxon>malvids</taxon>
        <taxon>Myrtales</taxon>
        <taxon>Melastomataceae</taxon>
        <taxon>Melastomatoideae</taxon>
        <taxon>Melastomateae</taxon>
        <taxon>Melastoma</taxon>
    </lineage>
</organism>
<dbReference type="EMBL" id="CM042886">
    <property type="protein sequence ID" value="KAI4341114.1"/>
    <property type="molecule type" value="Genomic_DNA"/>
</dbReference>